<proteinExistence type="predicted"/>
<name>A0A6B0T8P8_9EURY</name>
<dbReference type="EMBL" id="WUUT01000003">
    <property type="protein sequence ID" value="MXR51601.1"/>
    <property type="molecule type" value="Genomic_DNA"/>
</dbReference>
<organism evidence="1 2">
    <name type="scientific">Halovenus carboxidivorans</name>
    <dbReference type="NCBI Taxonomy" id="2692199"/>
    <lineage>
        <taxon>Archaea</taxon>
        <taxon>Methanobacteriati</taxon>
        <taxon>Methanobacteriota</taxon>
        <taxon>Stenosarchaea group</taxon>
        <taxon>Halobacteria</taxon>
        <taxon>Halobacteriales</taxon>
        <taxon>Haloarculaceae</taxon>
        <taxon>Halovenus</taxon>
    </lineage>
</organism>
<dbReference type="RefSeq" id="WP_159763747.1">
    <property type="nucleotide sequence ID" value="NZ_WUUT01000003.1"/>
</dbReference>
<evidence type="ECO:0000313" key="1">
    <source>
        <dbReference type="EMBL" id="MXR51601.1"/>
    </source>
</evidence>
<protein>
    <submittedName>
        <fullName evidence="1">Uncharacterized protein</fullName>
    </submittedName>
</protein>
<reference evidence="1 2" key="1">
    <citation type="submission" date="2019-12" db="EMBL/GenBank/DDBJ databases">
        <title>Isolation and characterization of three novel carbon monoxide-oxidizing members of Halobacteria from salione crusts and soils.</title>
        <authorList>
            <person name="Myers M.R."/>
            <person name="King G.M."/>
        </authorList>
    </citation>
    <scope>NUCLEOTIDE SEQUENCE [LARGE SCALE GENOMIC DNA]</scope>
    <source>
        <strain evidence="1 2">WSH3</strain>
    </source>
</reference>
<keyword evidence="2" id="KW-1185">Reference proteome</keyword>
<sequence length="49" mass="5659">MSTKSTPNAAEIRTDRTTLTVRNAPRTFDPYNTNDAPRMFADKWQDIEN</sequence>
<accession>A0A6B0T8P8</accession>
<comment type="caution">
    <text evidence="1">The sequence shown here is derived from an EMBL/GenBank/DDBJ whole genome shotgun (WGS) entry which is preliminary data.</text>
</comment>
<dbReference type="AlphaFoldDB" id="A0A6B0T8P8"/>
<dbReference type="Proteomes" id="UP000466535">
    <property type="component" value="Unassembled WGS sequence"/>
</dbReference>
<gene>
    <name evidence="1" type="ORF">GRX03_08295</name>
</gene>
<evidence type="ECO:0000313" key="2">
    <source>
        <dbReference type="Proteomes" id="UP000466535"/>
    </source>
</evidence>